<dbReference type="OrthoDB" id="951172at2759"/>
<dbReference type="PANTHER" id="PTHR10527">
    <property type="entry name" value="IMPORTIN BETA"/>
    <property type="match status" value="1"/>
</dbReference>
<evidence type="ECO:0000256" key="3">
    <source>
        <dbReference type="ARBA" id="ARBA00022448"/>
    </source>
</evidence>
<dbReference type="RefSeq" id="XP_020047402.1">
    <property type="nucleotide sequence ID" value="XM_020193227.1"/>
</dbReference>
<evidence type="ECO:0000256" key="9">
    <source>
        <dbReference type="SAM" id="MobiDB-lite"/>
    </source>
</evidence>
<dbReference type="Pfam" id="PF03810">
    <property type="entry name" value="IBN_N"/>
    <property type="match status" value="1"/>
</dbReference>
<organism evidence="11 12">
    <name type="scientific">Ascoidea rubescens DSM 1968</name>
    <dbReference type="NCBI Taxonomy" id="1344418"/>
    <lineage>
        <taxon>Eukaryota</taxon>
        <taxon>Fungi</taxon>
        <taxon>Dikarya</taxon>
        <taxon>Ascomycota</taxon>
        <taxon>Saccharomycotina</taxon>
        <taxon>Saccharomycetes</taxon>
        <taxon>Ascoideaceae</taxon>
        <taxon>Ascoidea</taxon>
    </lineage>
</organism>
<feature type="region of interest" description="Disordered" evidence="9">
    <location>
        <begin position="331"/>
        <end position="394"/>
    </location>
</feature>
<dbReference type="InParanoid" id="A0A1D2VHJ4"/>
<dbReference type="Pfam" id="PF13513">
    <property type="entry name" value="HEAT_EZ"/>
    <property type="match status" value="2"/>
</dbReference>
<dbReference type="Proteomes" id="UP000095038">
    <property type="component" value="Unassembled WGS sequence"/>
</dbReference>
<keyword evidence="12" id="KW-1185">Reference proteome</keyword>
<dbReference type="InterPro" id="IPR016024">
    <property type="entry name" value="ARM-type_fold"/>
</dbReference>
<name>A0A1D2VHJ4_9ASCO</name>
<dbReference type="GO" id="GO:0031267">
    <property type="term" value="F:small GTPase binding"/>
    <property type="evidence" value="ECO:0007669"/>
    <property type="project" value="InterPro"/>
</dbReference>
<evidence type="ECO:0000259" key="10">
    <source>
        <dbReference type="PROSITE" id="PS50166"/>
    </source>
</evidence>
<keyword evidence="3" id="KW-0813">Transport</keyword>
<comment type="similarity">
    <text evidence="8">Belongs to the importin beta family. Importin beta-2 subfamily.</text>
</comment>
<dbReference type="PROSITE" id="PS50166">
    <property type="entry name" value="IMPORTIN_B_NT"/>
    <property type="match status" value="1"/>
</dbReference>
<keyword evidence="7" id="KW-0539">Nucleus</keyword>
<keyword evidence="6" id="KW-0653">Protein transport</keyword>
<dbReference type="InterPro" id="IPR040122">
    <property type="entry name" value="Importin_beta"/>
</dbReference>
<dbReference type="GO" id="GO:0010458">
    <property type="term" value="P:exit from mitosis"/>
    <property type="evidence" value="ECO:0007669"/>
    <property type="project" value="EnsemblFungi"/>
</dbReference>
<evidence type="ECO:0000256" key="8">
    <source>
        <dbReference type="ARBA" id="ARBA00038423"/>
    </source>
</evidence>
<protein>
    <submittedName>
        <fullName evidence="11">Transportin, cytosolic karyopherin beta 2</fullName>
    </submittedName>
</protein>
<evidence type="ECO:0000256" key="5">
    <source>
        <dbReference type="ARBA" id="ARBA00022737"/>
    </source>
</evidence>
<evidence type="ECO:0000256" key="4">
    <source>
        <dbReference type="ARBA" id="ARBA00022490"/>
    </source>
</evidence>
<evidence type="ECO:0000313" key="11">
    <source>
        <dbReference type="EMBL" id="ODV61095.1"/>
    </source>
</evidence>
<dbReference type="GeneID" id="30966863"/>
<dbReference type="GO" id="GO:0008139">
    <property type="term" value="F:nuclear localization sequence binding"/>
    <property type="evidence" value="ECO:0007669"/>
    <property type="project" value="EnsemblFungi"/>
</dbReference>
<dbReference type="AlphaFoldDB" id="A0A1D2VHJ4"/>
<dbReference type="FunFam" id="1.25.10.10:FF:000028">
    <property type="entry name" value="Transportin-1 isoform 1"/>
    <property type="match status" value="1"/>
</dbReference>
<dbReference type="InterPro" id="IPR001494">
    <property type="entry name" value="Importin-beta_N"/>
</dbReference>
<dbReference type="STRING" id="1344418.A0A1D2VHJ4"/>
<dbReference type="SUPFAM" id="SSF48371">
    <property type="entry name" value="ARM repeat"/>
    <property type="match status" value="1"/>
</dbReference>
<dbReference type="Gene3D" id="1.25.10.10">
    <property type="entry name" value="Leucine-rich Repeat Variant"/>
    <property type="match status" value="2"/>
</dbReference>
<dbReference type="EMBL" id="KV454480">
    <property type="protein sequence ID" value="ODV61095.1"/>
    <property type="molecule type" value="Genomic_DNA"/>
</dbReference>
<dbReference type="GO" id="GO:0005829">
    <property type="term" value="C:cytosol"/>
    <property type="evidence" value="ECO:0007669"/>
    <property type="project" value="EnsemblFungi"/>
</dbReference>
<gene>
    <name evidence="11" type="ORF">ASCRUDRAFT_75824</name>
</gene>
<feature type="domain" description="Importin N-terminal" evidence="10">
    <location>
        <begin position="32"/>
        <end position="102"/>
    </location>
</feature>
<dbReference type="GO" id="GO:0006606">
    <property type="term" value="P:protein import into nucleus"/>
    <property type="evidence" value="ECO:0007669"/>
    <property type="project" value="EnsemblFungi"/>
</dbReference>
<feature type="compositionally biased region" description="Acidic residues" evidence="9">
    <location>
        <begin position="366"/>
        <end position="394"/>
    </location>
</feature>
<evidence type="ECO:0000256" key="6">
    <source>
        <dbReference type="ARBA" id="ARBA00022927"/>
    </source>
</evidence>
<evidence type="ECO:0000256" key="1">
    <source>
        <dbReference type="ARBA" id="ARBA00004123"/>
    </source>
</evidence>
<dbReference type="InterPro" id="IPR011989">
    <property type="entry name" value="ARM-like"/>
</dbReference>
<dbReference type="GO" id="GO:0005934">
    <property type="term" value="C:cellular bud tip"/>
    <property type="evidence" value="ECO:0007669"/>
    <property type="project" value="EnsemblFungi"/>
</dbReference>
<evidence type="ECO:0000256" key="2">
    <source>
        <dbReference type="ARBA" id="ARBA00004496"/>
    </source>
</evidence>
<evidence type="ECO:0000256" key="7">
    <source>
        <dbReference type="ARBA" id="ARBA00023242"/>
    </source>
</evidence>
<keyword evidence="5" id="KW-0677">Repeat</keyword>
<evidence type="ECO:0000313" key="12">
    <source>
        <dbReference type="Proteomes" id="UP000095038"/>
    </source>
</evidence>
<keyword evidence="4" id="KW-0963">Cytoplasm</keyword>
<sequence length="940" mass="105392">MANWLINPSSLDQLRKILAGSLSKNSSERSLANEALKQAQLDRDFDNYLVHILVEDEVSSIEVRAGAGLLLKNNFLKRNYLDSKSLDFFDYIKKTILKGLFVNITLIKNITGNVITALFSILTINNWPQVLIDLLNLADPSNNQPIYVQENSISAFLKICEDSATILEKPMKNTNEIPLDFIIPRVLSLLSSSSNKVRADSISCINQFVLLGNSSVSNHLELYLSKLFNLASQSDSNIRKNVCSAFSLILDSRPDILSPHLEGVTNYCLHTINDSNYDVSLEACEFLLCLATSSLPPAVIEPFLPNMLPILLAKMVYSPDEILDLQALDSNNDSNVQDKDEDIKPLNARNKTHKQANGNRSQATFDGDDTEDEGYYDDYDDDDDDDEGIDDEDDQLSSNWTLRKCAAATLDLLANCMAESVLKITLPILKERLTSNEWPIREAAILAFGAIKEAAIEHSNHELPALIPYLVDTLQDLNSSVRQISCWTLSRYSTWICSEVHKNGQFASYFLPTFQAIMACGLDKKKIVQESACTAIANFITNADLSFVFQLAEPLLKFFTQCFEQYQRKNLVILYDAVQTFVDKIGYHLTEKPEYYNTLLPPLLKKWEELDDEDKGLWPLLECLSSVAATLGEAFAPFALPVYQRSIKILLNCIKIDRLSQNDPRIELPESDFMVTAMDLIDGLIQGLGSHSADLIQQQKLDNPETNLMELLLICFENPINEVRQSAYALLGDLAIFVFRPIVFPYLNSLISLIGKEIVQRNALSNAVCNNATWSLGEMALKLNEEELKPYLDQLVPLLLSLLKSNQVQTTVLENAAITIGRIGICCPSAFAPFLSSFILEWTTHMKYLEENSEKESSFKGICNIISLNPTGFGNSPQGNSNLAIFIDCITTYSQPGEELGNIFHKLLAGYRDMLGNEWNTLLSRLDFESQQVLHNTYNV</sequence>
<feature type="compositionally biased region" description="Polar residues" evidence="9">
    <location>
        <begin position="355"/>
        <end position="364"/>
    </location>
</feature>
<comment type="subcellular location">
    <subcellularLocation>
        <location evidence="2">Cytoplasm</location>
    </subcellularLocation>
    <subcellularLocation>
        <location evidence="1">Nucleus</location>
    </subcellularLocation>
</comment>
<dbReference type="FunCoup" id="A0A1D2VHJ4">
    <property type="interactions" value="1228"/>
</dbReference>
<dbReference type="GO" id="GO:0005935">
    <property type="term" value="C:cellular bud neck"/>
    <property type="evidence" value="ECO:0007669"/>
    <property type="project" value="EnsemblFungi"/>
</dbReference>
<dbReference type="GO" id="GO:0034399">
    <property type="term" value="C:nuclear periphery"/>
    <property type="evidence" value="ECO:0007669"/>
    <property type="project" value="EnsemblFungi"/>
</dbReference>
<accession>A0A1D2VHJ4</accession>
<proteinExistence type="inferred from homology"/>
<reference evidence="12" key="1">
    <citation type="submission" date="2016-05" db="EMBL/GenBank/DDBJ databases">
        <title>Comparative genomics of biotechnologically important yeasts.</title>
        <authorList>
            <consortium name="DOE Joint Genome Institute"/>
            <person name="Riley R."/>
            <person name="Haridas S."/>
            <person name="Wolfe K.H."/>
            <person name="Lopes M.R."/>
            <person name="Hittinger C.T."/>
            <person name="Goker M."/>
            <person name="Salamov A."/>
            <person name="Wisecaver J."/>
            <person name="Long T.M."/>
            <person name="Aerts A.L."/>
            <person name="Barry K."/>
            <person name="Choi C."/>
            <person name="Clum A."/>
            <person name="Coughlan A.Y."/>
            <person name="Deshpande S."/>
            <person name="Douglass A.P."/>
            <person name="Hanson S.J."/>
            <person name="Klenk H.-P."/>
            <person name="Labutti K."/>
            <person name="Lapidus A."/>
            <person name="Lindquist E."/>
            <person name="Lipzen A."/>
            <person name="Meier-Kolthoff J.P."/>
            <person name="Ohm R.A."/>
            <person name="Otillar R.P."/>
            <person name="Pangilinan J."/>
            <person name="Peng Y."/>
            <person name="Rokas A."/>
            <person name="Rosa C.A."/>
            <person name="Scheuner C."/>
            <person name="Sibirny A.A."/>
            <person name="Slot J.C."/>
            <person name="Stielow J.B."/>
            <person name="Sun H."/>
            <person name="Kurtzman C.P."/>
            <person name="Blackwell M."/>
            <person name="Grigoriev I.V."/>
            <person name="Jeffries T.W."/>
        </authorList>
    </citation>
    <scope>NUCLEOTIDE SEQUENCE [LARGE SCALE GENOMIC DNA]</scope>
    <source>
        <strain evidence="12">DSM 1968</strain>
    </source>
</reference>